<protein>
    <submittedName>
        <fullName evidence="1">Uncharacterized protein</fullName>
    </submittedName>
</protein>
<evidence type="ECO:0000313" key="2">
    <source>
        <dbReference type="Proteomes" id="UP000438429"/>
    </source>
</evidence>
<name>A0A6A4S291_SCOMX</name>
<proteinExistence type="predicted"/>
<accession>A0A6A4S291</accession>
<dbReference type="Proteomes" id="UP000438429">
    <property type="component" value="Unassembled WGS sequence"/>
</dbReference>
<evidence type="ECO:0000313" key="1">
    <source>
        <dbReference type="EMBL" id="KAF0025780.1"/>
    </source>
</evidence>
<sequence length="423" mass="46776">MPSTPTERLKYACPTSRGADCVPLSCGCEGNGDEVETERTIRSFPRHPAVTQFDLMTTCPIMTESDRCLWETHHMDDACQIHHPFPPTLTLYFVSLQGAVSSTNGVDVGIMELQSGTVCAEAQLACELRCRSLVHVARRHAVLEVVAVSEVTQSRIERTPAAEEETSWRRLSREDGRRSRCLSISTVGASGSLTLTVRRPQETQRQCGPRAKSVCFGDLVNTDVWRSRFVVPPPEVATVARQSSRTTSNRHRVSSAKLLAHVDSFSKRVVHERDPVTDESLILYGIDVQTDSFYSLDFQAQESGESEVNCCVHVSLGGRVLIFFPFAMNIEQELPASSLWQILRTCSVSLQEALTEQRSDPLSRRINAASVLVFFFCDASVGVNTMSGSHLPQQTNAKHSPQGTAGLNMCCVCGWWYGEIISM</sequence>
<reference evidence="1 2" key="1">
    <citation type="submission" date="2019-06" db="EMBL/GenBank/DDBJ databases">
        <title>Draft genomes of female and male turbot (Scophthalmus maximus).</title>
        <authorList>
            <person name="Xu H."/>
            <person name="Xu X.-W."/>
            <person name="Shao C."/>
            <person name="Chen S."/>
        </authorList>
    </citation>
    <scope>NUCLEOTIDE SEQUENCE [LARGE SCALE GENOMIC DNA]</scope>
    <source>
        <strain evidence="1">Ysfricsl-2016a</strain>
        <tissue evidence="1">Blood</tissue>
    </source>
</reference>
<dbReference type="EMBL" id="VEVO01000020">
    <property type="protein sequence ID" value="KAF0025780.1"/>
    <property type="molecule type" value="Genomic_DNA"/>
</dbReference>
<comment type="caution">
    <text evidence="1">The sequence shown here is derived from an EMBL/GenBank/DDBJ whole genome shotgun (WGS) entry which is preliminary data.</text>
</comment>
<organism evidence="1 2">
    <name type="scientific">Scophthalmus maximus</name>
    <name type="common">Turbot</name>
    <name type="synonym">Psetta maxima</name>
    <dbReference type="NCBI Taxonomy" id="52904"/>
    <lineage>
        <taxon>Eukaryota</taxon>
        <taxon>Metazoa</taxon>
        <taxon>Chordata</taxon>
        <taxon>Craniata</taxon>
        <taxon>Vertebrata</taxon>
        <taxon>Euteleostomi</taxon>
        <taxon>Actinopterygii</taxon>
        <taxon>Neopterygii</taxon>
        <taxon>Teleostei</taxon>
        <taxon>Neoteleostei</taxon>
        <taxon>Acanthomorphata</taxon>
        <taxon>Carangaria</taxon>
        <taxon>Pleuronectiformes</taxon>
        <taxon>Pleuronectoidei</taxon>
        <taxon>Scophthalmidae</taxon>
        <taxon>Scophthalmus</taxon>
    </lineage>
</organism>
<dbReference type="AlphaFoldDB" id="A0A6A4S291"/>
<gene>
    <name evidence="1" type="ORF">F2P81_022661</name>
</gene>